<dbReference type="PANTHER" id="PTHR23131">
    <property type="entry name" value="ENDORIBONUCLEASE LACTB2"/>
    <property type="match status" value="1"/>
</dbReference>
<dbReference type="SMART" id="SM00849">
    <property type="entry name" value="Lactamase_B"/>
    <property type="match status" value="1"/>
</dbReference>
<accession>A0ABT2WG40</accession>
<dbReference type="InterPro" id="IPR036866">
    <property type="entry name" value="RibonucZ/Hydroxyglut_hydro"/>
</dbReference>
<proteinExistence type="predicted"/>
<sequence length="308" mass="35731">MLTKIIEGIYLLKVQYPGGMGATNCYLVEGEQGYTIIDTGSYSKQAKSLWQQVLDKGVAIEKVVLTHVHQDHIGLAKWLQKKGIPIIVSKIGLGEMEKHRDPDFENRMAQLLRVHGIANIPEPLDRSDIYQFEPDVLFNMDERIKIGNDWYEPIWTPGHSYDHFCFYNPEKRFMFAGDHVLQEFSPVIGLWEAEEYNALQYYLQSIDHILQYPTDFALTGHGEPIEHFHDRVLEIKEGHEKRLEQIYQLVKEEAKTALQITYDVYGQLKKNFIASPFMASLTRLIYLEEQGKVRRYGQNGVYTFKAVN</sequence>
<comment type="caution">
    <text evidence="2">The sequence shown here is derived from an EMBL/GenBank/DDBJ whole genome shotgun (WGS) entry which is preliminary data.</text>
</comment>
<keyword evidence="3" id="KW-1185">Reference proteome</keyword>
<dbReference type="SUPFAM" id="SSF56281">
    <property type="entry name" value="Metallo-hydrolase/oxidoreductase"/>
    <property type="match status" value="1"/>
</dbReference>
<dbReference type="InterPro" id="IPR050662">
    <property type="entry name" value="Sec-metab_biosynth-thioest"/>
</dbReference>
<feature type="domain" description="Metallo-beta-lactamase" evidence="1">
    <location>
        <begin position="22"/>
        <end position="221"/>
    </location>
</feature>
<reference evidence="2 3" key="1">
    <citation type="submission" date="2022-10" db="EMBL/GenBank/DDBJ databases">
        <title>Description of Fervidibacillus gen. nov. in the family Fervidibacillaceae fam. nov. with two species, Fervidibacillus albus sp. nov., and Fervidibacillus halotolerans sp. nov., isolated from tidal flat sediments.</title>
        <authorList>
            <person name="Kwon K.K."/>
            <person name="Yang S.-H."/>
        </authorList>
    </citation>
    <scope>NUCLEOTIDE SEQUENCE [LARGE SCALE GENOMIC DNA]</scope>
    <source>
        <strain evidence="2 3">DSM 23332</strain>
    </source>
</reference>
<evidence type="ECO:0000259" key="1">
    <source>
        <dbReference type="SMART" id="SM00849"/>
    </source>
</evidence>
<dbReference type="Pfam" id="PF00753">
    <property type="entry name" value="Lactamase_B"/>
    <property type="match status" value="1"/>
</dbReference>
<dbReference type="RefSeq" id="WP_263061560.1">
    <property type="nucleotide sequence ID" value="NZ_JAOUSE010000020.1"/>
</dbReference>
<protein>
    <submittedName>
        <fullName evidence="2">MBL fold metallo-hydrolase</fullName>
    </submittedName>
</protein>
<evidence type="ECO:0000313" key="2">
    <source>
        <dbReference type="EMBL" id="MCU9594431.1"/>
    </source>
</evidence>
<dbReference type="InterPro" id="IPR001279">
    <property type="entry name" value="Metallo-B-lactamas"/>
</dbReference>
<dbReference type="Gene3D" id="3.60.15.10">
    <property type="entry name" value="Ribonuclease Z/Hydroxyacylglutathione hydrolase-like"/>
    <property type="match status" value="1"/>
</dbReference>
<dbReference type="Proteomes" id="UP001208656">
    <property type="component" value="Unassembled WGS sequence"/>
</dbReference>
<evidence type="ECO:0000313" key="3">
    <source>
        <dbReference type="Proteomes" id="UP001208656"/>
    </source>
</evidence>
<dbReference type="PANTHER" id="PTHR23131:SF4">
    <property type="entry name" value="METALLO-BETA-LACTAMASE SUPERFAMILY POTEIN"/>
    <property type="match status" value="1"/>
</dbReference>
<dbReference type="EMBL" id="JAOUSE010000020">
    <property type="protein sequence ID" value="MCU9594431.1"/>
    <property type="molecule type" value="Genomic_DNA"/>
</dbReference>
<organism evidence="2 3">
    <name type="scientific">Pallidibacillus thermolactis</name>
    <dbReference type="NCBI Taxonomy" id="251051"/>
    <lineage>
        <taxon>Bacteria</taxon>
        <taxon>Bacillati</taxon>
        <taxon>Bacillota</taxon>
        <taxon>Bacilli</taxon>
        <taxon>Bacillales</taxon>
        <taxon>Bacillaceae</taxon>
        <taxon>Pallidibacillus</taxon>
    </lineage>
</organism>
<name>A0ABT2WG40_9BACI</name>
<gene>
    <name evidence="2" type="ORF">OEV82_08175</name>
</gene>